<keyword evidence="1 3" id="KW-0732">Signal</keyword>
<evidence type="ECO:0000256" key="1">
    <source>
        <dbReference type="ARBA" id="ARBA00022729"/>
    </source>
</evidence>
<dbReference type="HOGENOM" id="CLU_113870_1_0_1"/>
<proteinExistence type="predicted"/>
<reference evidence="5" key="1">
    <citation type="submission" date="2011-05" db="EMBL/GenBank/DDBJ databases">
        <authorList>
            <person name="Richards S.R."/>
            <person name="Qu J."/>
            <person name="Jiang H."/>
            <person name="Jhangiani S.N."/>
            <person name="Agravi P."/>
            <person name="Goodspeed R."/>
            <person name="Gross S."/>
            <person name="Mandapat C."/>
            <person name="Jackson L."/>
            <person name="Mathew T."/>
            <person name="Pu L."/>
            <person name="Thornton R."/>
            <person name="Saada N."/>
            <person name="Wilczek-Boney K.B."/>
            <person name="Lee S."/>
            <person name="Kovar C."/>
            <person name="Wu Y."/>
            <person name="Scherer S.E."/>
            <person name="Worley K.C."/>
            <person name="Muzny D.M."/>
            <person name="Gibbs R."/>
        </authorList>
    </citation>
    <scope>NUCLEOTIDE SEQUENCE</scope>
    <source>
        <strain evidence="5">Brora</strain>
    </source>
</reference>
<feature type="chain" id="PRO_5004579918" description="Selenoprotein T" evidence="3">
    <location>
        <begin position="23"/>
        <end position="189"/>
    </location>
</feature>
<evidence type="ECO:0000256" key="2">
    <source>
        <dbReference type="ARBA" id="ARBA00023284"/>
    </source>
</evidence>
<evidence type="ECO:0008006" key="6">
    <source>
        <dbReference type="Google" id="ProtNLM"/>
    </source>
</evidence>
<keyword evidence="5" id="KW-1185">Reference proteome</keyword>
<dbReference type="GO" id="GO:0045454">
    <property type="term" value="P:cell redox homeostasis"/>
    <property type="evidence" value="ECO:0007669"/>
    <property type="project" value="TreeGrafter"/>
</dbReference>
<dbReference type="InterPro" id="IPR036249">
    <property type="entry name" value="Thioredoxin-like_sf"/>
</dbReference>
<feature type="signal peptide" evidence="3">
    <location>
        <begin position="1"/>
        <end position="22"/>
    </location>
</feature>
<dbReference type="STRING" id="126957.T1J566"/>
<dbReference type="PANTHER" id="PTHR13544:SF0">
    <property type="entry name" value="THIOREDOXIN REDUCTASE-LIKE SELENOPROTEIN T"/>
    <property type="match status" value="1"/>
</dbReference>
<evidence type="ECO:0000256" key="3">
    <source>
        <dbReference type="SAM" id="SignalP"/>
    </source>
</evidence>
<accession>T1J566</accession>
<dbReference type="AlphaFoldDB" id="T1J566"/>
<protein>
    <recommendedName>
        <fullName evidence="6">Selenoprotein T</fullName>
    </recommendedName>
</protein>
<organism evidence="4 5">
    <name type="scientific">Strigamia maritima</name>
    <name type="common">European centipede</name>
    <name type="synonym">Geophilus maritimus</name>
    <dbReference type="NCBI Taxonomy" id="126957"/>
    <lineage>
        <taxon>Eukaryota</taxon>
        <taxon>Metazoa</taxon>
        <taxon>Ecdysozoa</taxon>
        <taxon>Arthropoda</taxon>
        <taxon>Myriapoda</taxon>
        <taxon>Chilopoda</taxon>
        <taxon>Pleurostigmophora</taxon>
        <taxon>Geophilomorpha</taxon>
        <taxon>Linotaeniidae</taxon>
        <taxon>Strigamia</taxon>
    </lineage>
</organism>
<dbReference type="OMA" id="LKFQICC"/>
<dbReference type="EMBL" id="JH431851">
    <property type="status" value="NOT_ANNOTATED_CDS"/>
    <property type="molecule type" value="Genomic_DNA"/>
</dbReference>
<dbReference type="InterPro" id="IPR011893">
    <property type="entry name" value="Selenoprotein_Rdx-typ"/>
</dbReference>
<dbReference type="NCBIfam" id="TIGR02174">
    <property type="entry name" value="CXXU_selWTH"/>
    <property type="match status" value="1"/>
</dbReference>
<evidence type="ECO:0000313" key="5">
    <source>
        <dbReference type="Proteomes" id="UP000014500"/>
    </source>
</evidence>
<dbReference type="GO" id="GO:0004791">
    <property type="term" value="F:thioredoxin-disulfide reductase (NADPH) activity"/>
    <property type="evidence" value="ECO:0007669"/>
    <property type="project" value="TreeGrafter"/>
</dbReference>
<reference evidence="4" key="2">
    <citation type="submission" date="2015-02" db="UniProtKB">
        <authorList>
            <consortium name="EnsemblMetazoa"/>
        </authorList>
    </citation>
    <scope>IDENTIFICATION</scope>
</reference>
<dbReference type="PANTHER" id="PTHR13544">
    <property type="entry name" value="SELENOPROTEIN T"/>
    <property type="match status" value="1"/>
</dbReference>
<dbReference type="GO" id="GO:0005789">
    <property type="term" value="C:endoplasmic reticulum membrane"/>
    <property type="evidence" value="ECO:0007669"/>
    <property type="project" value="TreeGrafter"/>
</dbReference>
<dbReference type="eggNOG" id="KOG3286">
    <property type="taxonomic scope" value="Eukaryota"/>
</dbReference>
<dbReference type="SUPFAM" id="SSF52833">
    <property type="entry name" value="Thioredoxin-like"/>
    <property type="match status" value="1"/>
</dbReference>
<dbReference type="Proteomes" id="UP000014500">
    <property type="component" value="Unassembled WGS sequence"/>
</dbReference>
<keyword evidence="2" id="KW-0676">Redox-active center</keyword>
<dbReference type="PhylomeDB" id="T1J566"/>
<dbReference type="Gene3D" id="3.40.30.10">
    <property type="entry name" value="Glutaredoxin"/>
    <property type="match status" value="1"/>
</dbReference>
<evidence type="ECO:0000313" key="4">
    <source>
        <dbReference type="EnsemblMetazoa" id="SMAR008764-PA"/>
    </source>
</evidence>
<dbReference type="Pfam" id="PF10262">
    <property type="entry name" value="Rdx"/>
    <property type="match status" value="1"/>
</dbReference>
<name>T1J566_STRMM</name>
<dbReference type="InterPro" id="IPR019389">
    <property type="entry name" value="Selenoprotein_T"/>
</dbReference>
<sequence length="189" mass="21699">MADLPRPVYMFVFFVFFGLTIKDLINPSERECRTKISQQQILINSLGQHSNFFTGYRKVFEQYASLIQDKYPNIIISGDNFPPPTHRLQLAQILGIGKLILIVLIVSSVNPFDFMGADTPSVYRWFLNNKLYSCMMIYFLSNVLESQLISTGAFEIAFKDVPVWSKLETGRIPSPPELFQIIENENAFN</sequence>
<dbReference type="EnsemblMetazoa" id="SMAR008764-RA">
    <property type="protein sequence ID" value="SMAR008764-PA"/>
    <property type="gene ID" value="SMAR008764"/>
</dbReference>